<dbReference type="Gene3D" id="3.90.1300.10">
    <property type="entry name" value="Amidase signature (AS) domain"/>
    <property type="match status" value="1"/>
</dbReference>
<gene>
    <name evidence="2" type="ORF">PCOR1329_LOCUS76628</name>
</gene>
<dbReference type="InterPro" id="IPR036928">
    <property type="entry name" value="AS_sf"/>
</dbReference>
<dbReference type="PANTHER" id="PTHR11895:SF7">
    <property type="entry name" value="GLUTAMYL-TRNA(GLN) AMIDOTRANSFERASE SUBUNIT A, MITOCHONDRIAL"/>
    <property type="match status" value="1"/>
</dbReference>
<dbReference type="EMBL" id="CAUYUJ010020532">
    <property type="protein sequence ID" value="CAK0898994.1"/>
    <property type="molecule type" value="Genomic_DNA"/>
</dbReference>
<protein>
    <recommendedName>
        <fullName evidence="1">Amidase domain-containing protein</fullName>
    </recommendedName>
</protein>
<dbReference type="SUPFAM" id="SSF75304">
    <property type="entry name" value="Amidase signature (AS) enzymes"/>
    <property type="match status" value="1"/>
</dbReference>
<evidence type="ECO:0000259" key="1">
    <source>
        <dbReference type="Pfam" id="PF01425"/>
    </source>
</evidence>
<organism evidence="2 3">
    <name type="scientific">Prorocentrum cordatum</name>
    <dbReference type="NCBI Taxonomy" id="2364126"/>
    <lineage>
        <taxon>Eukaryota</taxon>
        <taxon>Sar</taxon>
        <taxon>Alveolata</taxon>
        <taxon>Dinophyceae</taxon>
        <taxon>Prorocentrales</taxon>
        <taxon>Prorocentraceae</taxon>
        <taxon>Prorocentrum</taxon>
    </lineage>
</organism>
<feature type="domain" description="Amidase" evidence="1">
    <location>
        <begin position="33"/>
        <end position="479"/>
    </location>
</feature>
<dbReference type="InterPro" id="IPR000120">
    <property type="entry name" value="Amidase"/>
</dbReference>
<evidence type="ECO:0000313" key="2">
    <source>
        <dbReference type="EMBL" id="CAK0898994.1"/>
    </source>
</evidence>
<reference evidence="2" key="1">
    <citation type="submission" date="2023-10" db="EMBL/GenBank/DDBJ databases">
        <authorList>
            <person name="Chen Y."/>
            <person name="Shah S."/>
            <person name="Dougan E. K."/>
            <person name="Thang M."/>
            <person name="Chan C."/>
        </authorList>
    </citation>
    <scope>NUCLEOTIDE SEQUENCE [LARGE SCALE GENOMIC DNA]</scope>
</reference>
<proteinExistence type="predicted"/>
<dbReference type="InterPro" id="IPR023631">
    <property type="entry name" value="Amidase_dom"/>
</dbReference>
<keyword evidence="3" id="KW-1185">Reference proteome</keyword>
<dbReference type="Proteomes" id="UP001189429">
    <property type="component" value="Unassembled WGS sequence"/>
</dbReference>
<accession>A0ABN9XHD5</accession>
<comment type="caution">
    <text evidence="2">The sequence shown here is derived from an EMBL/GenBank/DDBJ whole genome shotgun (WGS) entry which is preliminary data.</text>
</comment>
<dbReference type="Pfam" id="PF01425">
    <property type="entry name" value="Amidase"/>
    <property type="match status" value="1"/>
</dbReference>
<name>A0ABN9XHD5_9DINO</name>
<dbReference type="PANTHER" id="PTHR11895">
    <property type="entry name" value="TRANSAMIDASE"/>
    <property type="match status" value="1"/>
</dbReference>
<sequence>MESTGYRESRPLHYLSIAEARSGFASGAFTPVDVLEACLQRVGDHDKKLHCWVHLTAASAREEAKASAARWAAGRPLSQLDGVPVGIKDLFDTEGVPTAAGCRALRGRVPTEDAHAVALLRSAGAVLVGKLFTTEFASGGILNPHYRDEVTRNPFDLGRSPGTSSAGTAAALAAGHILAGTGSDTGGSIRGPAAFCGLTGMKPTYGLVSKRGVFPLSRTLDTAGPLCRSAQDCAVGGFLNVIKGHDPADPDSLMGPNREEDLTANLGSGLTGLNLGVVPSLLEKSSEEVKAHFKTALKVFEDLGCCIVDVEPLAGTEDENLDEWELLSAIMLPEKATYIEQLLRHRQSDVSPLCLETAAPYLDSSVSRYIKALGQRERVEAAFEGSLRSRNISAYILPTTKTAASSLPADLSEMAEQRRRKQSRTSSSSLPVLRNDQYNTMIFNITRQPSIAFPMGLDSDGLPTSCMVSGPKWADAVVLRIAHAFQTVTDHHLRRPSLSQC</sequence>
<evidence type="ECO:0000313" key="3">
    <source>
        <dbReference type="Proteomes" id="UP001189429"/>
    </source>
</evidence>